<reference evidence="7" key="1">
    <citation type="submission" date="2025-08" db="UniProtKB">
        <authorList>
            <consortium name="RefSeq"/>
        </authorList>
    </citation>
    <scope>IDENTIFICATION</scope>
    <source>
        <tissue evidence="7">Thorax and Abdomen</tissue>
    </source>
</reference>
<evidence type="ECO:0000259" key="5">
    <source>
        <dbReference type="PROSITE" id="PS50222"/>
    </source>
</evidence>
<proteinExistence type="predicted"/>
<dbReference type="AlphaFoldDB" id="A0A6J0BVR2"/>
<evidence type="ECO:0000256" key="1">
    <source>
        <dbReference type="ARBA" id="ARBA00022723"/>
    </source>
</evidence>
<keyword evidence="4" id="KW-0460">Magnesium</keyword>
<feature type="domain" description="EF-hand" evidence="5">
    <location>
        <begin position="102"/>
        <end position="137"/>
    </location>
</feature>
<keyword evidence="2" id="KW-0677">Repeat</keyword>
<dbReference type="PANTHER" id="PTHR45791:SF9">
    <property type="entry name" value="FREQUENIN-1-LIKE PROTEIN"/>
    <property type="match status" value="1"/>
</dbReference>
<name>A0A6J0BVR2_NEOLC</name>
<gene>
    <name evidence="7" type="primary">LOC107223310</name>
</gene>
<dbReference type="InterPro" id="IPR018247">
    <property type="entry name" value="EF_Hand_1_Ca_BS"/>
</dbReference>
<evidence type="ECO:0000313" key="6">
    <source>
        <dbReference type="Proteomes" id="UP000829291"/>
    </source>
</evidence>
<dbReference type="PANTHER" id="PTHR45791">
    <property type="entry name" value="CALCIUM AND INTEGRIN BINDING FAMILY MEMBER 2"/>
    <property type="match status" value="1"/>
</dbReference>
<evidence type="ECO:0000256" key="3">
    <source>
        <dbReference type="ARBA" id="ARBA00022837"/>
    </source>
</evidence>
<dbReference type="CDD" id="cd00051">
    <property type="entry name" value="EFh"/>
    <property type="match status" value="1"/>
</dbReference>
<keyword evidence="6" id="KW-1185">Reference proteome</keyword>
<accession>A0A6J0BVR2</accession>
<dbReference type="InterPro" id="IPR051433">
    <property type="entry name" value="CIBP"/>
</dbReference>
<dbReference type="PROSITE" id="PS00018">
    <property type="entry name" value="EF_HAND_1"/>
    <property type="match status" value="2"/>
</dbReference>
<dbReference type="FunFam" id="1.10.238.10:FF:000079">
    <property type="entry name" value="Calcium and integrin-binding family member 2"/>
    <property type="match status" value="1"/>
</dbReference>
<sequence>MGSSVSTKQITQEKLEEYCQLTFLTKAEIMHIYKLFKTLGPEELNEDFKHRFPVEHIVKIFPAIRHNPFRDSIMRVFSSEQDGHFSFEDTLDLCSALSENCPEEVRAAWAFRIFDFDGDNQLSLDDLIESIERLTGLNENSEPRIDRPSSEYIAQAVLQEMDMDHTGSIAPQEFVHIVSRMPEFTLTFRFMP</sequence>
<dbReference type="Proteomes" id="UP000829291">
    <property type="component" value="Chromosome 1"/>
</dbReference>
<dbReference type="Gene3D" id="1.10.238.10">
    <property type="entry name" value="EF-hand"/>
    <property type="match status" value="2"/>
</dbReference>
<dbReference type="GeneID" id="107223310"/>
<dbReference type="GO" id="GO:0005509">
    <property type="term" value="F:calcium ion binding"/>
    <property type="evidence" value="ECO:0007669"/>
    <property type="project" value="InterPro"/>
</dbReference>
<protein>
    <submittedName>
        <fullName evidence="7">Calcium and integrin-binding protein 1</fullName>
    </submittedName>
</protein>
<dbReference type="OrthoDB" id="114727at2759"/>
<dbReference type="InterPro" id="IPR002048">
    <property type="entry name" value="EF_hand_dom"/>
</dbReference>
<dbReference type="PROSITE" id="PS50222">
    <property type="entry name" value="EF_HAND_2"/>
    <property type="match status" value="1"/>
</dbReference>
<dbReference type="InterPro" id="IPR011992">
    <property type="entry name" value="EF-hand-dom_pair"/>
</dbReference>
<evidence type="ECO:0000313" key="7">
    <source>
        <dbReference type="RefSeq" id="XP_015518443.1"/>
    </source>
</evidence>
<evidence type="ECO:0000256" key="2">
    <source>
        <dbReference type="ARBA" id="ARBA00022737"/>
    </source>
</evidence>
<dbReference type="KEGG" id="nlo:107223310"/>
<keyword evidence="3" id="KW-0106">Calcium</keyword>
<dbReference type="SMART" id="SM00054">
    <property type="entry name" value="EFh"/>
    <property type="match status" value="2"/>
</dbReference>
<dbReference type="RefSeq" id="XP_015518443.1">
    <property type="nucleotide sequence ID" value="XM_015662957.2"/>
</dbReference>
<keyword evidence="7" id="KW-0401">Integrin</keyword>
<dbReference type="Pfam" id="PF13499">
    <property type="entry name" value="EF-hand_7"/>
    <property type="match status" value="1"/>
</dbReference>
<evidence type="ECO:0000256" key="4">
    <source>
        <dbReference type="ARBA" id="ARBA00022842"/>
    </source>
</evidence>
<dbReference type="GO" id="GO:0000287">
    <property type="term" value="F:magnesium ion binding"/>
    <property type="evidence" value="ECO:0007669"/>
    <property type="project" value="TreeGrafter"/>
</dbReference>
<organism evidence="7">
    <name type="scientific">Neodiprion lecontei</name>
    <name type="common">Redheaded pine sawfly</name>
    <dbReference type="NCBI Taxonomy" id="441921"/>
    <lineage>
        <taxon>Eukaryota</taxon>
        <taxon>Metazoa</taxon>
        <taxon>Ecdysozoa</taxon>
        <taxon>Arthropoda</taxon>
        <taxon>Hexapoda</taxon>
        <taxon>Insecta</taxon>
        <taxon>Pterygota</taxon>
        <taxon>Neoptera</taxon>
        <taxon>Endopterygota</taxon>
        <taxon>Hymenoptera</taxon>
        <taxon>Tenthredinoidea</taxon>
        <taxon>Diprionidae</taxon>
        <taxon>Diprioninae</taxon>
        <taxon>Neodiprion</taxon>
    </lineage>
</organism>
<dbReference type="SUPFAM" id="SSF47473">
    <property type="entry name" value="EF-hand"/>
    <property type="match status" value="1"/>
</dbReference>
<keyword evidence="1" id="KW-0479">Metal-binding</keyword>